<dbReference type="AlphaFoldDB" id="A0A9D5DB86"/>
<evidence type="ECO:0000256" key="3">
    <source>
        <dbReference type="ARBA" id="ARBA00022759"/>
    </source>
</evidence>
<feature type="signal peptide" evidence="9">
    <location>
        <begin position="1"/>
        <end position="24"/>
    </location>
</feature>
<keyword evidence="5" id="KW-1015">Disulfide bond</keyword>
<dbReference type="PROSITE" id="PS00531">
    <property type="entry name" value="RNASE_T2_2"/>
    <property type="match status" value="1"/>
</dbReference>
<keyword evidence="6" id="KW-0456">Lyase</keyword>
<reference evidence="10" key="1">
    <citation type="submission" date="2021-03" db="EMBL/GenBank/DDBJ databases">
        <authorList>
            <person name="Li Z."/>
            <person name="Yang C."/>
        </authorList>
    </citation>
    <scope>NUCLEOTIDE SEQUENCE</scope>
    <source>
        <strain evidence="10">Dzin_1.0</strain>
        <tissue evidence="10">Leaf</tissue>
    </source>
</reference>
<organism evidence="10 11">
    <name type="scientific">Dioscorea zingiberensis</name>
    <dbReference type="NCBI Taxonomy" id="325984"/>
    <lineage>
        <taxon>Eukaryota</taxon>
        <taxon>Viridiplantae</taxon>
        <taxon>Streptophyta</taxon>
        <taxon>Embryophyta</taxon>
        <taxon>Tracheophyta</taxon>
        <taxon>Spermatophyta</taxon>
        <taxon>Magnoliopsida</taxon>
        <taxon>Liliopsida</taxon>
        <taxon>Dioscoreales</taxon>
        <taxon>Dioscoreaceae</taxon>
        <taxon>Dioscorea</taxon>
    </lineage>
</organism>
<evidence type="ECO:0000256" key="5">
    <source>
        <dbReference type="ARBA" id="ARBA00023157"/>
    </source>
</evidence>
<keyword evidence="2" id="KW-0540">Nuclease</keyword>
<proteinExistence type="inferred from homology"/>
<evidence type="ECO:0000313" key="11">
    <source>
        <dbReference type="Proteomes" id="UP001085076"/>
    </source>
</evidence>
<evidence type="ECO:0000256" key="1">
    <source>
        <dbReference type="ARBA" id="ARBA00007469"/>
    </source>
</evidence>
<dbReference type="GO" id="GO:0016787">
    <property type="term" value="F:hydrolase activity"/>
    <property type="evidence" value="ECO:0007669"/>
    <property type="project" value="UniProtKB-KW"/>
</dbReference>
<dbReference type="GO" id="GO:0005576">
    <property type="term" value="C:extracellular region"/>
    <property type="evidence" value="ECO:0007669"/>
    <property type="project" value="TreeGrafter"/>
</dbReference>
<reference evidence="10" key="2">
    <citation type="journal article" date="2022" name="Hortic Res">
        <title>The genome of Dioscorea zingiberensis sheds light on the biosynthesis, origin and evolution of the medicinally important diosgenin saponins.</title>
        <authorList>
            <person name="Li Y."/>
            <person name="Tan C."/>
            <person name="Li Z."/>
            <person name="Guo J."/>
            <person name="Li S."/>
            <person name="Chen X."/>
            <person name="Wang C."/>
            <person name="Dai X."/>
            <person name="Yang H."/>
            <person name="Song W."/>
            <person name="Hou L."/>
            <person name="Xu J."/>
            <person name="Tong Z."/>
            <person name="Xu A."/>
            <person name="Yuan X."/>
            <person name="Wang W."/>
            <person name="Yang Q."/>
            <person name="Chen L."/>
            <person name="Sun Z."/>
            <person name="Wang K."/>
            <person name="Pan B."/>
            <person name="Chen J."/>
            <person name="Bao Y."/>
            <person name="Liu F."/>
            <person name="Qi X."/>
            <person name="Gang D.R."/>
            <person name="Wen J."/>
            <person name="Li J."/>
        </authorList>
    </citation>
    <scope>NUCLEOTIDE SEQUENCE</scope>
    <source>
        <strain evidence="10">Dzin_1.0</strain>
    </source>
</reference>
<feature type="active site" evidence="7">
    <location>
        <position position="116"/>
    </location>
</feature>
<sequence>MKTIAFSLPLISLIFLLSAVLSAARSFDYFYFVQQWPGSMCDTKRGCCYPTTGKPEGTFTIHGLWPNFNDGSYPSSCDKNNLYNASKIKDLLPEMQKTWPTLACPRGDGHKFWAHEWDKHGTCSESILDQHSYFQAALKFQKKANLLSILSDAGIAPDGAFYSTKSIIDAFSNALGVLPSVECNWDESRNPQLYQVYLCVDKHAQDFIDCPFYPKRKCAPEIEFPAF</sequence>
<keyword evidence="3" id="KW-0255">Endonuclease</keyword>
<evidence type="ECO:0000256" key="2">
    <source>
        <dbReference type="ARBA" id="ARBA00022722"/>
    </source>
</evidence>
<dbReference type="OrthoDB" id="435754at2759"/>
<dbReference type="PROSITE" id="PS00530">
    <property type="entry name" value="RNASE_T2_1"/>
    <property type="match status" value="1"/>
</dbReference>
<gene>
    <name evidence="10" type="ORF">J5N97_006906</name>
</gene>
<dbReference type="CDD" id="cd01061">
    <property type="entry name" value="RNase_T2_euk"/>
    <property type="match status" value="1"/>
</dbReference>
<keyword evidence="9" id="KW-0732">Signal</keyword>
<dbReference type="Pfam" id="PF00445">
    <property type="entry name" value="Ribonuclease_T2"/>
    <property type="match status" value="1"/>
</dbReference>
<dbReference type="PANTHER" id="PTHR11240:SF75">
    <property type="entry name" value="RIBONUCLEASE 3"/>
    <property type="match status" value="1"/>
</dbReference>
<evidence type="ECO:0000313" key="10">
    <source>
        <dbReference type="EMBL" id="KAJ0988550.1"/>
    </source>
</evidence>
<dbReference type="GO" id="GO:0006401">
    <property type="term" value="P:RNA catabolic process"/>
    <property type="evidence" value="ECO:0007669"/>
    <property type="project" value="TreeGrafter"/>
</dbReference>
<evidence type="ECO:0000256" key="6">
    <source>
        <dbReference type="ARBA" id="ARBA00023239"/>
    </source>
</evidence>
<dbReference type="EMBL" id="JAGGNH010000001">
    <property type="protein sequence ID" value="KAJ0988550.1"/>
    <property type="molecule type" value="Genomic_DNA"/>
</dbReference>
<dbReference type="InterPro" id="IPR018188">
    <property type="entry name" value="RNase_T2_His_AS_1"/>
</dbReference>
<evidence type="ECO:0000256" key="7">
    <source>
        <dbReference type="PIRSR" id="PIRSR633697-1"/>
    </source>
</evidence>
<dbReference type="InterPro" id="IPR033130">
    <property type="entry name" value="RNase_T2_His_AS_2"/>
</dbReference>
<dbReference type="Proteomes" id="UP001085076">
    <property type="component" value="Miscellaneous, Linkage group lg01"/>
</dbReference>
<accession>A0A9D5DB86</accession>
<dbReference type="InterPro" id="IPR036430">
    <property type="entry name" value="RNase_T2-like_sf"/>
</dbReference>
<protein>
    <submittedName>
        <fullName evidence="10">Uncharacterized protein</fullName>
    </submittedName>
</protein>
<evidence type="ECO:0000256" key="9">
    <source>
        <dbReference type="SAM" id="SignalP"/>
    </source>
</evidence>
<name>A0A9D5DB86_9LILI</name>
<dbReference type="InterPro" id="IPR033697">
    <property type="entry name" value="Ribonuclease_T2_eukaryotic"/>
</dbReference>
<dbReference type="SUPFAM" id="SSF55895">
    <property type="entry name" value="Ribonuclease Rh-like"/>
    <property type="match status" value="1"/>
</dbReference>
<dbReference type="Gene3D" id="3.90.730.10">
    <property type="entry name" value="Ribonuclease T2-like"/>
    <property type="match status" value="1"/>
</dbReference>
<feature type="active site" evidence="7">
    <location>
        <position position="62"/>
    </location>
</feature>
<evidence type="ECO:0000256" key="4">
    <source>
        <dbReference type="ARBA" id="ARBA00022801"/>
    </source>
</evidence>
<keyword evidence="11" id="KW-1185">Reference proteome</keyword>
<comment type="similarity">
    <text evidence="1 8">Belongs to the RNase T2 family.</text>
</comment>
<evidence type="ECO:0000256" key="8">
    <source>
        <dbReference type="RuleBase" id="RU004328"/>
    </source>
</evidence>
<dbReference type="GO" id="GO:0003723">
    <property type="term" value="F:RNA binding"/>
    <property type="evidence" value="ECO:0007669"/>
    <property type="project" value="InterPro"/>
</dbReference>
<keyword evidence="4" id="KW-0378">Hydrolase</keyword>
<comment type="caution">
    <text evidence="10">The sequence shown here is derived from an EMBL/GenBank/DDBJ whole genome shotgun (WGS) entry which is preliminary data.</text>
</comment>
<dbReference type="GO" id="GO:0033897">
    <property type="term" value="F:ribonuclease T2 activity"/>
    <property type="evidence" value="ECO:0007669"/>
    <property type="project" value="InterPro"/>
</dbReference>
<dbReference type="InterPro" id="IPR001568">
    <property type="entry name" value="RNase_T2-like"/>
</dbReference>
<feature type="active site" evidence="7">
    <location>
        <position position="120"/>
    </location>
</feature>
<dbReference type="PANTHER" id="PTHR11240">
    <property type="entry name" value="RIBONUCLEASE T2"/>
    <property type="match status" value="1"/>
</dbReference>
<dbReference type="FunFam" id="3.90.730.10:FF:000003">
    <property type="entry name" value="Ribonuclease 3"/>
    <property type="match status" value="1"/>
</dbReference>
<feature type="chain" id="PRO_5038745788" evidence="9">
    <location>
        <begin position="25"/>
        <end position="227"/>
    </location>
</feature>